<keyword evidence="2" id="KW-1003">Cell membrane</keyword>
<dbReference type="InterPro" id="IPR010432">
    <property type="entry name" value="RDD"/>
</dbReference>
<dbReference type="Pfam" id="PF06271">
    <property type="entry name" value="RDD"/>
    <property type="match status" value="1"/>
</dbReference>
<evidence type="ECO:0000259" key="8">
    <source>
        <dbReference type="Pfam" id="PF06271"/>
    </source>
</evidence>
<dbReference type="PANTHER" id="PTHR36115">
    <property type="entry name" value="PROLINE-RICH ANTIGEN HOMOLOG-RELATED"/>
    <property type="match status" value="1"/>
</dbReference>
<evidence type="ECO:0000256" key="7">
    <source>
        <dbReference type="SAM" id="Phobius"/>
    </source>
</evidence>
<keyword evidence="11" id="KW-1185">Reference proteome</keyword>
<keyword evidence="4 7" id="KW-1133">Transmembrane helix</keyword>
<protein>
    <submittedName>
        <fullName evidence="10">Putative RDD family membrane protein YckC</fullName>
    </submittedName>
</protein>
<keyword evidence="3 7" id="KW-0812">Transmembrane</keyword>
<reference evidence="10 11" key="1">
    <citation type="submission" date="2020-07" db="EMBL/GenBank/DDBJ databases">
        <title>Sequencing the genomes of 1000 actinobacteria strains.</title>
        <authorList>
            <person name="Klenk H.-P."/>
        </authorList>
    </citation>
    <scope>NUCLEOTIDE SEQUENCE [LARGE SCALE GENOMIC DNA]</scope>
    <source>
        <strain evidence="10 11">DSM 29531</strain>
    </source>
</reference>
<dbReference type="InterPro" id="IPR051791">
    <property type="entry name" value="Pra-immunoreactive"/>
</dbReference>
<evidence type="ECO:0000313" key="11">
    <source>
        <dbReference type="Proteomes" id="UP000571817"/>
    </source>
</evidence>
<feature type="domain" description="DUF2510" evidence="9">
    <location>
        <begin position="7"/>
        <end position="34"/>
    </location>
</feature>
<dbReference type="PANTHER" id="PTHR36115:SF6">
    <property type="entry name" value="PROLINE-RICH ANTIGEN HOMOLOG"/>
    <property type="match status" value="1"/>
</dbReference>
<evidence type="ECO:0000256" key="1">
    <source>
        <dbReference type="ARBA" id="ARBA00004651"/>
    </source>
</evidence>
<feature type="transmembrane region" description="Helical" evidence="7">
    <location>
        <begin position="204"/>
        <end position="228"/>
    </location>
</feature>
<comment type="caution">
    <text evidence="10">The sequence shown here is derived from an EMBL/GenBank/DDBJ whole genome shotgun (WGS) entry which is preliminary data.</text>
</comment>
<keyword evidence="5 7" id="KW-0472">Membrane</keyword>
<gene>
    <name evidence="10" type="ORF">HNR15_000984</name>
</gene>
<dbReference type="Pfam" id="PF10708">
    <property type="entry name" value="DUF2510"/>
    <property type="match status" value="1"/>
</dbReference>
<dbReference type="GO" id="GO:0005886">
    <property type="term" value="C:plasma membrane"/>
    <property type="evidence" value="ECO:0007669"/>
    <property type="project" value="UniProtKB-SubCell"/>
</dbReference>
<feature type="region of interest" description="Disordered" evidence="6">
    <location>
        <begin position="29"/>
        <end position="72"/>
    </location>
</feature>
<dbReference type="EMBL" id="JACCFW010000001">
    <property type="protein sequence ID" value="NYJ74021.1"/>
    <property type="molecule type" value="Genomic_DNA"/>
</dbReference>
<evidence type="ECO:0000256" key="5">
    <source>
        <dbReference type="ARBA" id="ARBA00023136"/>
    </source>
</evidence>
<accession>A0A853DGN8</accession>
<proteinExistence type="predicted"/>
<evidence type="ECO:0000259" key="9">
    <source>
        <dbReference type="Pfam" id="PF10708"/>
    </source>
</evidence>
<evidence type="ECO:0000256" key="3">
    <source>
        <dbReference type="ARBA" id="ARBA00022692"/>
    </source>
</evidence>
<dbReference type="RefSeq" id="WP_179479631.1">
    <property type="nucleotide sequence ID" value="NZ_JACCFW010000001.1"/>
</dbReference>
<sequence length="256" mass="28745">MTQRPSGWYEDPDDPDQLRYWDGILWSPRRMPKVKPGLERSGPVQDLRGRSDSADRGVTLRPSPRPQSDPWRQQGALLQAPVTTPDGDVLAGWWHRAGAAIVDYLLVSLIGALVSLPWTLDWARQHSDYLNTVSTWKGSGQVPYPPWQLFVADIVVYALYEIGMTVWRGQTIGKILTGIRVRRSSSAGSPGLGAAVNRFLVKCVYLLLSFVPALGLLAIVFVLLDYLWPLRDPKRRALHDLSAHTYVVRTRGQIPR</sequence>
<dbReference type="Proteomes" id="UP000571817">
    <property type="component" value="Unassembled WGS sequence"/>
</dbReference>
<evidence type="ECO:0000256" key="4">
    <source>
        <dbReference type="ARBA" id="ARBA00022989"/>
    </source>
</evidence>
<organism evidence="10 11">
    <name type="scientific">Allobranchiibius huperziae</name>
    <dbReference type="NCBI Taxonomy" id="1874116"/>
    <lineage>
        <taxon>Bacteria</taxon>
        <taxon>Bacillati</taxon>
        <taxon>Actinomycetota</taxon>
        <taxon>Actinomycetes</taxon>
        <taxon>Micrococcales</taxon>
        <taxon>Dermacoccaceae</taxon>
        <taxon>Allobranchiibius</taxon>
    </lineage>
</organism>
<feature type="transmembrane region" description="Helical" evidence="7">
    <location>
        <begin position="101"/>
        <end position="120"/>
    </location>
</feature>
<name>A0A853DGN8_9MICO</name>
<evidence type="ECO:0000313" key="10">
    <source>
        <dbReference type="EMBL" id="NYJ74021.1"/>
    </source>
</evidence>
<evidence type="ECO:0000256" key="6">
    <source>
        <dbReference type="SAM" id="MobiDB-lite"/>
    </source>
</evidence>
<dbReference type="AlphaFoldDB" id="A0A853DGN8"/>
<evidence type="ECO:0000256" key="2">
    <source>
        <dbReference type="ARBA" id="ARBA00022475"/>
    </source>
</evidence>
<feature type="domain" description="RDD" evidence="8">
    <location>
        <begin position="90"/>
        <end position="243"/>
    </location>
</feature>
<comment type="subcellular location">
    <subcellularLocation>
        <location evidence="1">Cell membrane</location>
        <topology evidence="1">Multi-pass membrane protein</topology>
    </subcellularLocation>
</comment>
<dbReference type="InterPro" id="IPR018929">
    <property type="entry name" value="DUF2510"/>
</dbReference>